<proteinExistence type="predicted"/>
<evidence type="ECO:0000313" key="3">
    <source>
        <dbReference type="Proteomes" id="UP000192569"/>
    </source>
</evidence>
<dbReference type="InterPro" id="IPR051532">
    <property type="entry name" value="Ester_Hydrolysis_Enzymes"/>
</dbReference>
<evidence type="ECO:0000313" key="2">
    <source>
        <dbReference type="EMBL" id="SMB99464.1"/>
    </source>
</evidence>
<dbReference type="AlphaFoldDB" id="A0A1W1W2X9"/>
<dbReference type="GO" id="GO:0004622">
    <property type="term" value="F:phosphatidylcholine lysophospholipase activity"/>
    <property type="evidence" value="ECO:0007669"/>
    <property type="project" value="TreeGrafter"/>
</dbReference>
<dbReference type="Pfam" id="PF13472">
    <property type="entry name" value="Lipase_GDSL_2"/>
    <property type="match status" value="1"/>
</dbReference>
<dbReference type="InterPro" id="IPR013830">
    <property type="entry name" value="SGNH_hydro"/>
</dbReference>
<dbReference type="RefSeq" id="WP_084666595.1">
    <property type="nucleotide sequence ID" value="NZ_LT838272.1"/>
</dbReference>
<dbReference type="PANTHER" id="PTHR30383">
    <property type="entry name" value="THIOESTERASE 1/PROTEASE 1/LYSOPHOSPHOLIPASE L1"/>
    <property type="match status" value="1"/>
</dbReference>
<evidence type="ECO:0000259" key="1">
    <source>
        <dbReference type="Pfam" id="PF13472"/>
    </source>
</evidence>
<dbReference type="PANTHER" id="PTHR30383:SF5">
    <property type="entry name" value="SGNH HYDROLASE-TYPE ESTERASE DOMAIN-CONTAINING PROTEIN"/>
    <property type="match status" value="1"/>
</dbReference>
<dbReference type="CDD" id="cd04501">
    <property type="entry name" value="SGNH_hydrolase_like_4"/>
    <property type="match status" value="1"/>
</dbReference>
<sequence length="200" mass="22100">MPTIDIVGLGDSLTYGYPYGPEASWLALAANATGTVVVNRGVNGETTKEMLERFTEDVLELKPRAVIILGGTNDAWAKVDVAKVEGQVREMVEQASRAGILPVIALPPPLCPKETDIPLLFLKEMEELLAAYRQAYQELAHLYHLPLLDFYTALLEPRTGWGKMEYFIDGAHPNRRGYQAMAEVALPLFRELGQGRGCLI</sequence>
<reference evidence="2 3" key="1">
    <citation type="submission" date="2017-04" db="EMBL/GenBank/DDBJ databases">
        <authorList>
            <person name="Afonso C.L."/>
            <person name="Miller P.J."/>
            <person name="Scott M.A."/>
            <person name="Spackman E."/>
            <person name="Goraichik I."/>
            <person name="Dimitrov K.M."/>
            <person name="Suarez D.L."/>
            <person name="Swayne D.E."/>
        </authorList>
    </citation>
    <scope>NUCLEOTIDE SEQUENCE [LARGE SCALE GENOMIC DNA]</scope>
    <source>
        <strain evidence="2 3">ToBE</strain>
    </source>
</reference>
<dbReference type="Proteomes" id="UP000192569">
    <property type="component" value="Chromosome I"/>
</dbReference>
<protein>
    <submittedName>
        <fullName evidence="2">Lysophospholipase L1</fullName>
    </submittedName>
</protein>
<dbReference type="SUPFAM" id="SSF52266">
    <property type="entry name" value="SGNH hydrolase"/>
    <property type="match status" value="1"/>
</dbReference>
<gene>
    <name evidence="2" type="ORF">SAMN00808754_2916</name>
</gene>
<dbReference type="InterPro" id="IPR036514">
    <property type="entry name" value="SGNH_hydro_sf"/>
</dbReference>
<feature type="domain" description="SGNH hydrolase-type esterase" evidence="1">
    <location>
        <begin position="9"/>
        <end position="180"/>
    </location>
</feature>
<dbReference type="Gene3D" id="3.40.50.1110">
    <property type="entry name" value="SGNH hydrolase"/>
    <property type="match status" value="1"/>
</dbReference>
<dbReference type="EMBL" id="LT838272">
    <property type="protein sequence ID" value="SMB99464.1"/>
    <property type="molecule type" value="Genomic_DNA"/>
</dbReference>
<name>A0A1W1W2X9_9FIRM</name>
<accession>A0A1W1W2X9</accession>
<dbReference type="OrthoDB" id="9777593at2"/>
<keyword evidence="3" id="KW-1185">Reference proteome</keyword>
<dbReference type="STRING" id="698762.SAMN00808754_2916"/>
<organism evidence="2 3">
    <name type="scientific">Thermanaeromonas toyohensis ToBE</name>
    <dbReference type="NCBI Taxonomy" id="698762"/>
    <lineage>
        <taxon>Bacteria</taxon>
        <taxon>Bacillati</taxon>
        <taxon>Bacillota</taxon>
        <taxon>Clostridia</taxon>
        <taxon>Neomoorellales</taxon>
        <taxon>Neomoorellaceae</taxon>
        <taxon>Thermanaeromonas</taxon>
    </lineage>
</organism>